<evidence type="ECO:0000313" key="1">
    <source>
        <dbReference type="EMBL" id="GBL98596.1"/>
    </source>
</evidence>
<evidence type="ECO:0000313" key="2">
    <source>
        <dbReference type="Proteomes" id="UP000499080"/>
    </source>
</evidence>
<comment type="caution">
    <text evidence="1">The sequence shown here is derived from an EMBL/GenBank/DDBJ whole genome shotgun (WGS) entry which is preliminary data.</text>
</comment>
<dbReference type="EMBL" id="BGPR01000141">
    <property type="protein sequence ID" value="GBL98596.1"/>
    <property type="molecule type" value="Genomic_DNA"/>
</dbReference>
<dbReference type="AlphaFoldDB" id="A0A4Y2C4Q3"/>
<proteinExistence type="predicted"/>
<organism evidence="1 2">
    <name type="scientific">Araneus ventricosus</name>
    <name type="common">Orbweaver spider</name>
    <name type="synonym">Epeira ventricosa</name>
    <dbReference type="NCBI Taxonomy" id="182803"/>
    <lineage>
        <taxon>Eukaryota</taxon>
        <taxon>Metazoa</taxon>
        <taxon>Ecdysozoa</taxon>
        <taxon>Arthropoda</taxon>
        <taxon>Chelicerata</taxon>
        <taxon>Arachnida</taxon>
        <taxon>Araneae</taxon>
        <taxon>Araneomorphae</taxon>
        <taxon>Entelegynae</taxon>
        <taxon>Araneoidea</taxon>
        <taxon>Araneidae</taxon>
        <taxon>Araneus</taxon>
    </lineage>
</organism>
<gene>
    <name evidence="1" type="ORF">AVEN_19663_1</name>
</gene>
<evidence type="ECO:0008006" key="3">
    <source>
        <dbReference type="Google" id="ProtNLM"/>
    </source>
</evidence>
<keyword evidence="2" id="KW-1185">Reference proteome</keyword>
<accession>A0A4Y2C4Q3</accession>
<name>A0A4Y2C4Q3_ARAVE</name>
<sequence>MQEPKSKYIGHITVSNGEAITIAKGITEFLKENEQELSNLTVIGCDGANVNTGVNRGVTRRFEMKCGRPLQWAVCLLHARTSVKAFAADFGWCDECS</sequence>
<protein>
    <recommendedName>
        <fullName evidence="3">DUF4371 domain-containing protein</fullName>
    </recommendedName>
</protein>
<reference evidence="1 2" key="1">
    <citation type="journal article" date="2019" name="Sci. Rep.">
        <title>Orb-weaving spider Araneus ventricosus genome elucidates the spidroin gene catalogue.</title>
        <authorList>
            <person name="Kono N."/>
            <person name="Nakamura H."/>
            <person name="Ohtoshi R."/>
            <person name="Moran D.A.P."/>
            <person name="Shinohara A."/>
            <person name="Yoshida Y."/>
            <person name="Fujiwara M."/>
            <person name="Mori M."/>
            <person name="Tomita M."/>
            <person name="Arakawa K."/>
        </authorList>
    </citation>
    <scope>NUCLEOTIDE SEQUENCE [LARGE SCALE GENOMIC DNA]</scope>
</reference>
<dbReference type="Proteomes" id="UP000499080">
    <property type="component" value="Unassembled WGS sequence"/>
</dbReference>